<keyword evidence="10" id="KW-1185">Reference proteome</keyword>
<dbReference type="InterPro" id="IPR003594">
    <property type="entry name" value="HATPase_dom"/>
</dbReference>
<dbReference type="Proteomes" id="UP001596002">
    <property type="component" value="Unassembled WGS sequence"/>
</dbReference>
<keyword evidence="3" id="KW-0808">Transferase</keyword>
<accession>A0ABV9PZI9</accession>
<dbReference type="Gene3D" id="3.30.565.10">
    <property type="entry name" value="Histidine kinase-like ATPase, C-terminal domain"/>
    <property type="match status" value="1"/>
</dbReference>
<dbReference type="EC" id="2.7.13.3" evidence="2"/>
<feature type="domain" description="Histidine kinase" evidence="8">
    <location>
        <begin position="1"/>
        <end position="130"/>
    </location>
</feature>
<evidence type="ECO:0000256" key="1">
    <source>
        <dbReference type="ARBA" id="ARBA00000085"/>
    </source>
</evidence>
<dbReference type="PROSITE" id="PS50109">
    <property type="entry name" value="HIS_KIN"/>
    <property type="match status" value="1"/>
</dbReference>
<keyword evidence="5" id="KW-0418">Kinase</keyword>
<dbReference type="Pfam" id="PF02518">
    <property type="entry name" value="HATPase_c"/>
    <property type="match status" value="1"/>
</dbReference>
<evidence type="ECO:0000313" key="9">
    <source>
        <dbReference type="EMBL" id="MFC4767464.1"/>
    </source>
</evidence>
<name>A0ABV9PZI9_9BACL</name>
<evidence type="ECO:0000259" key="8">
    <source>
        <dbReference type="PROSITE" id="PS50109"/>
    </source>
</evidence>
<evidence type="ECO:0000256" key="4">
    <source>
        <dbReference type="ARBA" id="ARBA00022741"/>
    </source>
</evidence>
<dbReference type="InterPro" id="IPR005467">
    <property type="entry name" value="His_kinase_dom"/>
</dbReference>
<evidence type="ECO:0000256" key="6">
    <source>
        <dbReference type="ARBA" id="ARBA00022840"/>
    </source>
</evidence>
<comment type="catalytic activity">
    <reaction evidence="1">
        <text>ATP + protein L-histidine = ADP + protein N-phospho-L-histidine.</text>
        <dbReference type="EC" id="2.7.13.3"/>
    </reaction>
</comment>
<evidence type="ECO:0000256" key="7">
    <source>
        <dbReference type="ARBA" id="ARBA00023012"/>
    </source>
</evidence>
<protein>
    <recommendedName>
        <fullName evidence="2">histidine kinase</fullName>
        <ecNumber evidence="2">2.7.13.3</ecNumber>
    </recommendedName>
</protein>
<dbReference type="PANTHER" id="PTHR43065">
    <property type="entry name" value="SENSOR HISTIDINE KINASE"/>
    <property type="match status" value="1"/>
</dbReference>
<dbReference type="GO" id="GO:0005524">
    <property type="term" value="F:ATP binding"/>
    <property type="evidence" value="ECO:0007669"/>
    <property type="project" value="UniProtKB-KW"/>
</dbReference>
<dbReference type="SUPFAM" id="SSF55874">
    <property type="entry name" value="ATPase domain of HSP90 chaperone/DNA topoisomerase II/histidine kinase"/>
    <property type="match status" value="1"/>
</dbReference>
<keyword evidence="4" id="KW-0547">Nucleotide-binding</keyword>
<dbReference type="PANTHER" id="PTHR43065:SF46">
    <property type="entry name" value="C4-DICARBOXYLATE TRANSPORT SENSOR PROTEIN DCTB"/>
    <property type="match status" value="1"/>
</dbReference>
<evidence type="ECO:0000256" key="2">
    <source>
        <dbReference type="ARBA" id="ARBA00012438"/>
    </source>
</evidence>
<keyword evidence="7" id="KW-0902">Two-component regulatory system</keyword>
<sequence>MTSYALIKNVELRTTVDDTLLIRADLTKLHQVLINIMKNGIETMPGGGLLQVSAYRKGDYAAIEISDTGVGMTKEEIKRLGNPFYSTKEKGTGLGLMVSYRIIQAMNGKIQVTSSKSGGTRFLIMIPTEQTSDSV</sequence>
<organism evidence="9 10">
    <name type="scientific">Effusibacillus consociatus</name>
    <dbReference type="NCBI Taxonomy" id="1117041"/>
    <lineage>
        <taxon>Bacteria</taxon>
        <taxon>Bacillati</taxon>
        <taxon>Bacillota</taxon>
        <taxon>Bacilli</taxon>
        <taxon>Bacillales</taxon>
        <taxon>Alicyclobacillaceae</taxon>
        <taxon>Effusibacillus</taxon>
    </lineage>
</organism>
<comment type="caution">
    <text evidence="9">The sequence shown here is derived from an EMBL/GenBank/DDBJ whole genome shotgun (WGS) entry which is preliminary data.</text>
</comment>
<dbReference type="EMBL" id="JBHSHC010000060">
    <property type="protein sequence ID" value="MFC4767464.1"/>
    <property type="molecule type" value="Genomic_DNA"/>
</dbReference>
<proteinExistence type="predicted"/>
<evidence type="ECO:0000313" key="10">
    <source>
        <dbReference type="Proteomes" id="UP001596002"/>
    </source>
</evidence>
<dbReference type="InterPro" id="IPR036890">
    <property type="entry name" value="HATPase_C_sf"/>
</dbReference>
<dbReference type="InterPro" id="IPR004358">
    <property type="entry name" value="Sig_transdc_His_kin-like_C"/>
</dbReference>
<evidence type="ECO:0000256" key="3">
    <source>
        <dbReference type="ARBA" id="ARBA00022679"/>
    </source>
</evidence>
<evidence type="ECO:0000256" key="5">
    <source>
        <dbReference type="ARBA" id="ARBA00022777"/>
    </source>
</evidence>
<keyword evidence="6 9" id="KW-0067">ATP-binding</keyword>
<reference evidence="10" key="1">
    <citation type="journal article" date="2019" name="Int. J. Syst. Evol. Microbiol.">
        <title>The Global Catalogue of Microorganisms (GCM) 10K type strain sequencing project: providing services to taxonomists for standard genome sequencing and annotation.</title>
        <authorList>
            <consortium name="The Broad Institute Genomics Platform"/>
            <consortium name="The Broad Institute Genome Sequencing Center for Infectious Disease"/>
            <person name="Wu L."/>
            <person name="Ma J."/>
        </authorList>
    </citation>
    <scope>NUCLEOTIDE SEQUENCE [LARGE SCALE GENOMIC DNA]</scope>
    <source>
        <strain evidence="10">WYCCWR 12678</strain>
    </source>
</reference>
<dbReference type="PRINTS" id="PR00344">
    <property type="entry name" value="BCTRLSENSOR"/>
</dbReference>
<dbReference type="SMART" id="SM00387">
    <property type="entry name" value="HATPase_c"/>
    <property type="match status" value="1"/>
</dbReference>
<gene>
    <name evidence="9" type="ORF">ACFO8Q_08815</name>
</gene>